<protein>
    <submittedName>
        <fullName evidence="1">Uncharacterized protein</fullName>
    </submittedName>
</protein>
<gene>
    <name evidence="1" type="ORF">CSUI_011345</name>
</gene>
<dbReference type="RefSeq" id="XP_067916576.1">
    <property type="nucleotide sequence ID" value="XM_068071445.1"/>
</dbReference>
<dbReference type="VEuPathDB" id="ToxoDB:CSUI_011345"/>
<dbReference type="EMBL" id="MIGC01010942">
    <property type="protein sequence ID" value="PHJ14841.1"/>
    <property type="molecule type" value="Genomic_DNA"/>
</dbReference>
<reference evidence="1 2" key="1">
    <citation type="journal article" date="2017" name="Int. J. Parasitol.">
        <title>The genome of the protozoan parasite Cystoisospora suis and a reverse vaccinology approach to identify vaccine candidates.</title>
        <authorList>
            <person name="Palmieri N."/>
            <person name="Shrestha A."/>
            <person name="Ruttkowski B."/>
            <person name="Beck T."/>
            <person name="Vogl C."/>
            <person name="Tomley F."/>
            <person name="Blake D.P."/>
            <person name="Joachim A."/>
        </authorList>
    </citation>
    <scope>NUCLEOTIDE SEQUENCE [LARGE SCALE GENOMIC DNA]</scope>
    <source>
        <strain evidence="1 2">Wien I</strain>
    </source>
</reference>
<feature type="non-terminal residue" evidence="1">
    <location>
        <position position="1"/>
    </location>
</feature>
<evidence type="ECO:0000313" key="1">
    <source>
        <dbReference type="EMBL" id="PHJ14841.1"/>
    </source>
</evidence>
<dbReference type="Proteomes" id="UP000221165">
    <property type="component" value="Unassembled WGS sequence"/>
</dbReference>
<accession>A0A2C6J5P0</accession>
<dbReference type="AlphaFoldDB" id="A0A2C6J5P0"/>
<comment type="caution">
    <text evidence="1">The sequence shown here is derived from an EMBL/GenBank/DDBJ whole genome shotgun (WGS) entry which is preliminary data.</text>
</comment>
<dbReference type="GeneID" id="94434656"/>
<name>A0A2C6J5P0_9APIC</name>
<proteinExistence type="predicted"/>
<sequence>RLPHRGRRRRRRSKICLSLSFRCQLILIEVVLRKEKPHLCAVGVSRSIVERKKERLCGRERLCSC</sequence>
<organism evidence="1 2">
    <name type="scientific">Cystoisospora suis</name>
    <dbReference type="NCBI Taxonomy" id="483139"/>
    <lineage>
        <taxon>Eukaryota</taxon>
        <taxon>Sar</taxon>
        <taxon>Alveolata</taxon>
        <taxon>Apicomplexa</taxon>
        <taxon>Conoidasida</taxon>
        <taxon>Coccidia</taxon>
        <taxon>Eucoccidiorida</taxon>
        <taxon>Eimeriorina</taxon>
        <taxon>Sarcocystidae</taxon>
        <taxon>Cystoisospora</taxon>
    </lineage>
</organism>
<keyword evidence="2" id="KW-1185">Reference proteome</keyword>
<evidence type="ECO:0000313" key="2">
    <source>
        <dbReference type="Proteomes" id="UP000221165"/>
    </source>
</evidence>